<dbReference type="Pfam" id="PF12937">
    <property type="entry name" value="F-box-like"/>
    <property type="match status" value="1"/>
</dbReference>
<reference evidence="2 3" key="1">
    <citation type="submission" date="2019-10" db="EMBL/GenBank/DDBJ databases">
        <authorList>
            <person name="Palmer J.M."/>
        </authorList>
    </citation>
    <scope>NUCLEOTIDE SEQUENCE [LARGE SCALE GENOMIC DNA]</scope>
    <source>
        <strain evidence="2 3">TWF718</strain>
    </source>
</reference>
<dbReference type="EMBL" id="JAVHNR010000003">
    <property type="protein sequence ID" value="KAK6348053.1"/>
    <property type="molecule type" value="Genomic_DNA"/>
</dbReference>
<feature type="domain" description="F-box" evidence="1">
    <location>
        <begin position="2"/>
        <end position="43"/>
    </location>
</feature>
<name>A0AAN8RJR6_9PEZI</name>
<gene>
    <name evidence="2" type="ORF">TWF718_005872</name>
</gene>
<proteinExistence type="predicted"/>
<comment type="caution">
    <text evidence="2">The sequence shown here is derived from an EMBL/GenBank/DDBJ whole genome shotgun (WGS) entry which is preliminary data.</text>
</comment>
<organism evidence="2 3">
    <name type="scientific">Orbilia javanica</name>
    <dbReference type="NCBI Taxonomy" id="47235"/>
    <lineage>
        <taxon>Eukaryota</taxon>
        <taxon>Fungi</taxon>
        <taxon>Dikarya</taxon>
        <taxon>Ascomycota</taxon>
        <taxon>Pezizomycotina</taxon>
        <taxon>Orbiliomycetes</taxon>
        <taxon>Orbiliales</taxon>
        <taxon>Orbiliaceae</taxon>
        <taxon>Orbilia</taxon>
    </lineage>
</organism>
<dbReference type="InterPro" id="IPR001810">
    <property type="entry name" value="F-box_dom"/>
</dbReference>
<evidence type="ECO:0000313" key="2">
    <source>
        <dbReference type="EMBL" id="KAK6348053.1"/>
    </source>
</evidence>
<dbReference type="Proteomes" id="UP001313282">
    <property type="component" value="Unassembled WGS sequence"/>
</dbReference>
<evidence type="ECO:0000259" key="1">
    <source>
        <dbReference type="Pfam" id="PF12937"/>
    </source>
</evidence>
<sequence length="391" mass="43986">MNFLPVEILSEIANQKVLSNKDLASLACVNHRFNEAACTRLYRSGELSYVGSSAKDIAKVDSYGRNGKFVRILKLNLFTIPTVKISIPDAIFPLLTTFINLHRIHLTDSATLPWPSFLHVLAIIITSHPYLKILEVQRTLTKLDGRCPTTKATSLIESHKSQKGGRFSKLDVFILRLSKSEEPYLISRAAINDLITVLLPATRSAKAFTYSADCWESPDIDLKGTVGEDVAALSWEWDNLEELTLKLPEPQLSMVGTPIGPANPSWAKNLSVQKDLGNLKRLALRVYANDLLSDRAEAFFIGGLSVIPNIEHLRITHSGRAVDWIPKSTPNHPFYGLAEAMPNLKYIEQTDSYYLTRRIQCLGVFRSEEGDVKFDHVNPEETWLGYYKWDQ</sequence>
<accession>A0AAN8RJR6</accession>
<evidence type="ECO:0000313" key="3">
    <source>
        <dbReference type="Proteomes" id="UP001313282"/>
    </source>
</evidence>
<protein>
    <recommendedName>
        <fullName evidence="1">F-box domain-containing protein</fullName>
    </recommendedName>
</protein>
<keyword evidence="3" id="KW-1185">Reference proteome</keyword>
<dbReference type="AlphaFoldDB" id="A0AAN8RJR6"/>